<reference evidence="1 2" key="1">
    <citation type="submission" date="2016-10" db="EMBL/GenBank/DDBJ databases">
        <authorList>
            <person name="de Groot N.N."/>
        </authorList>
    </citation>
    <scope>NUCLEOTIDE SEQUENCE [LARGE SCALE GENOMIC DNA]</scope>
    <source>
        <strain evidence="1 2">AR40</strain>
    </source>
</reference>
<organism evidence="1 2">
    <name type="scientific">Butyrivibrio fibrisolvens</name>
    <dbReference type="NCBI Taxonomy" id="831"/>
    <lineage>
        <taxon>Bacteria</taxon>
        <taxon>Bacillati</taxon>
        <taxon>Bacillota</taxon>
        <taxon>Clostridia</taxon>
        <taxon>Lachnospirales</taxon>
        <taxon>Lachnospiraceae</taxon>
        <taxon>Butyrivibrio</taxon>
    </lineage>
</organism>
<accession>A0A1H9TTC4</accession>
<evidence type="ECO:0000313" key="1">
    <source>
        <dbReference type="EMBL" id="SES00247.1"/>
    </source>
</evidence>
<proteinExistence type="predicted"/>
<dbReference type="EMBL" id="FOGJ01000016">
    <property type="protein sequence ID" value="SES00247.1"/>
    <property type="molecule type" value="Genomic_DNA"/>
</dbReference>
<protein>
    <submittedName>
        <fullName evidence="1">Uncharacterized protein</fullName>
    </submittedName>
</protein>
<evidence type="ECO:0000313" key="2">
    <source>
        <dbReference type="Proteomes" id="UP000182584"/>
    </source>
</evidence>
<dbReference type="AlphaFoldDB" id="A0A1H9TTC4"/>
<gene>
    <name evidence="1" type="ORF">SAMN04487884_1163</name>
</gene>
<sequence>MDKKIMARLNELERKINPRDSTVVTMFPGDEEPRKIPFPDFIKRCRCDSVIYGFRFVGEGNDEQIDLLVDLIDDYCNDEL</sequence>
<dbReference type="Proteomes" id="UP000182584">
    <property type="component" value="Unassembled WGS sequence"/>
</dbReference>
<name>A0A1H9TTC4_BUTFI</name>
<dbReference type="RefSeq" id="WP_074756711.1">
    <property type="nucleotide sequence ID" value="NZ_FOGJ01000016.1"/>
</dbReference>